<dbReference type="PANTHER" id="PTHR16263:SF4">
    <property type="entry name" value="TETRATRICOPEPTIDE REPEAT PROTEIN 38"/>
    <property type="match status" value="1"/>
</dbReference>
<name>E7C389_9GAMM</name>
<evidence type="ECO:0000256" key="3">
    <source>
        <dbReference type="ARBA" id="ARBA00022737"/>
    </source>
</evidence>
<dbReference type="CDD" id="cd05804">
    <property type="entry name" value="StaR_like"/>
    <property type="match status" value="1"/>
</dbReference>
<accession>E7C389</accession>
<evidence type="ECO:0000313" key="5">
    <source>
        <dbReference type="EMBL" id="ADI21913.1"/>
    </source>
</evidence>
<evidence type="ECO:0000256" key="4">
    <source>
        <dbReference type="ARBA" id="ARBA00022803"/>
    </source>
</evidence>
<evidence type="ECO:0000256" key="1">
    <source>
        <dbReference type="ARBA" id="ARBA00005857"/>
    </source>
</evidence>
<dbReference type="InterPro" id="IPR011990">
    <property type="entry name" value="TPR-like_helical_dom_sf"/>
</dbReference>
<evidence type="ECO:0000256" key="2">
    <source>
        <dbReference type="ARBA" id="ARBA00019992"/>
    </source>
</evidence>
<proteinExistence type="inferred from homology"/>
<organism evidence="5">
    <name type="scientific">uncultured gamma proteobacterium HF0130_26L16</name>
    <dbReference type="NCBI Taxonomy" id="723569"/>
    <lineage>
        <taxon>Bacteria</taxon>
        <taxon>Pseudomonadati</taxon>
        <taxon>Pseudomonadota</taxon>
        <taxon>Gammaproteobacteria</taxon>
        <taxon>environmental samples</taxon>
    </lineage>
</organism>
<protein>
    <recommendedName>
        <fullName evidence="2">Tetratricopeptide repeat protein 38</fullName>
    </recommendedName>
</protein>
<dbReference type="EMBL" id="GU567969">
    <property type="protein sequence ID" value="ADI21913.1"/>
    <property type="molecule type" value="Genomic_DNA"/>
</dbReference>
<keyword evidence="3" id="KW-0677">Repeat</keyword>
<sequence>MSLPDRRGLPVSAGNQRAVNLFDDAVDDVLGFGGNSERYLSEAFDLDEGFVLGHCLTALTSVIGNASSGLDQAKNSIDRASRAVDSVSEREQLHLSAVKAWFESDLALASRLYQEIQLNHPTDLMALFAGHWLDFYLGDAKALMGRVDRALSDWGDSTPGYGYVLGMYAFGLEENGRYQEAEALGRQSVELNPQDAWGVHSVTHVMEMTGRAEEGIEWLESTLPGWGSSTMKLHNWWHALLLHIDLGDTDTAIELYDTRLVDDERVDAEALADRVSALARFALLDVDVGDRWPVLAKLWEPMMFDARSPFNDLHALLTFHYSHLGDLAQALVECVRSEYDRTIPMMRVGASVIEGVDALFQGDNDAALASLQEHFSEVNLIGGSHAQRDLVSQITLEAAVRAGEWASARAMLKERKVRRESMPYAYSRHCEQRMAVGST</sequence>
<dbReference type="PANTHER" id="PTHR16263">
    <property type="entry name" value="TETRATRICOPEPTIDE REPEAT PROTEIN 38"/>
    <property type="match status" value="1"/>
</dbReference>
<dbReference type="SUPFAM" id="SSF48452">
    <property type="entry name" value="TPR-like"/>
    <property type="match status" value="1"/>
</dbReference>
<dbReference type="Gene3D" id="1.25.40.10">
    <property type="entry name" value="Tetratricopeptide repeat domain"/>
    <property type="match status" value="1"/>
</dbReference>
<keyword evidence="4" id="KW-0802">TPR repeat</keyword>
<reference evidence="5" key="1">
    <citation type="submission" date="2010-01" db="EMBL/GenBank/DDBJ databases">
        <title>Genome fragments of uncultured bacteria from the North Pacific subtropical Gyre.</title>
        <authorList>
            <person name="Pham V.D."/>
            <person name="Delong E.F."/>
        </authorList>
    </citation>
    <scope>NUCLEOTIDE SEQUENCE</scope>
</reference>
<dbReference type="InterPro" id="IPR033891">
    <property type="entry name" value="TTC38"/>
</dbReference>
<dbReference type="AlphaFoldDB" id="E7C389"/>
<comment type="similarity">
    <text evidence="1">Belongs to the TTC38 family.</text>
</comment>